<keyword evidence="4" id="KW-1185">Reference proteome</keyword>
<feature type="compositionally biased region" description="Acidic residues" evidence="1">
    <location>
        <begin position="64"/>
        <end position="73"/>
    </location>
</feature>
<dbReference type="PANTHER" id="PTHR13138">
    <property type="entry name" value="PROTEIN LIN1"/>
    <property type="match status" value="1"/>
</dbReference>
<dbReference type="InterPro" id="IPR003169">
    <property type="entry name" value="GYF"/>
</dbReference>
<feature type="compositionally biased region" description="Basic and acidic residues" evidence="1">
    <location>
        <begin position="98"/>
        <end position="123"/>
    </location>
</feature>
<dbReference type="Pfam" id="PF02213">
    <property type="entry name" value="GYF"/>
    <property type="match status" value="1"/>
</dbReference>
<dbReference type="PANTHER" id="PTHR13138:SF3">
    <property type="entry name" value="CD2 ANTIGEN CYTOPLASMIC TAIL-BINDING PROTEIN 2"/>
    <property type="match status" value="1"/>
</dbReference>
<protein>
    <recommendedName>
        <fullName evidence="2">GYF domain-containing protein</fullName>
    </recommendedName>
</protein>
<feature type="compositionally biased region" description="Basic and acidic residues" evidence="1">
    <location>
        <begin position="212"/>
        <end position="228"/>
    </location>
</feature>
<dbReference type="GO" id="GO:0005682">
    <property type="term" value="C:U5 snRNP"/>
    <property type="evidence" value="ECO:0007669"/>
    <property type="project" value="InterPro"/>
</dbReference>
<evidence type="ECO:0000313" key="4">
    <source>
        <dbReference type="Proteomes" id="UP000230002"/>
    </source>
</evidence>
<feature type="region of interest" description="Disordered" evidence="1">
    <location>
        <begin position="208"/>
        <end position="228"/>
    </location>
</feature>
<feature type="compositionally biased region" description="Basic residues" evidence="1">
    <location>
        <begin position="1"/>
        <end position="10"/>
    </location>
</feature>
<dbReference type="AlphaFoldDB" id="A0A2G8RR55"/>
<organism evidence="3 4">
    <name type="scientific">Ganoderma sinense ZZ0214-1</name>
    <dbReference type="NCBI Taxonomy" id="1077348"/>
    <lineage>
        <taxon>Eukaryota</taxon>
        <taxon>Fungi</taxon>
        <taxon>Dikarya</taxon>
        <taxon>Basidiomycota</taxon>
        <taxon>Agaricomycotina</taxon>
        <taxon>Agaricomycetes</taxon>
        <taxon>Polyporales</taxon>
        <taxon>Polyporaceae</taxon>
        <taxon>Ganoderma</taxon>
    </lineage>
</organism>
<evidence type="ECO:0000313" key="3">
    <source>
        <dbReference type="EMBL" id="PIL23996.1"/>
    </source>
</evidence>
<dbReference type="Proteomes" id="UP000230002">
    <property type="component" value="Unassembled WGS sequence"/>
</dbReference>
<dbReference type="OrthoDB" id="331341at2759"/>
<dbReference type="InterPro" id="IPR039905">
    <property type="entry name" value="CD2BP2/Lin1"/>
</dbReference>
<dbReference type="InterPro" id="IPR035445">
    <property type="entry name" value="GYF-like_dom_sf"/>
</dbReference>
<name>A0A2G8RR55_9APHY</name>
<reference evidence="3 4" key="1">
    <citation type="journal article" date="2015" name="Sci. Rep.">
        <title>Chromosome-level genome map provides insights into diverse defense mechanisms in the medicinal fungus Ganoderma sinense.</title>
        <authorList>
            <person name="Zhu Y."/>
            <person name="Xu J."/>
            <person name="Sun C."/>
            <person name="Zhou S."/>
            <person name="Xu H."/>
            <person name="Nelson D.R."/>
            <person name="Qian J."/>
            <person name="Song J."/>
            <person name="Luo H."/>
            <person name="Xiang L."/>
            <person name="Li Y."/>
            <person name="Xu Z."/>
            <person name="Ji A."/>
            <person name="Wang L."/>
            <person name="Lu S."/>
            <person name="Hayward A."/>
            <person name="Sun W."/>
            <person name="Li X."/>
            <person name="Schwartz D.C."/>
            <person name="Wang Y."/>
            <person name="Chen S."/>
        </authorList>
    </citation>
    <scope>NUCLEOTIDE SEQUENCE [LARGE SCALE GENOMIC DNA]</scope>
    <source>
        <strain evidence="3 4">ZZ0214-1</strain>
    </source>
</reference>
<feature type="compositionally biased region" description="Basic and acidic residues" evidence="1">
    <location>
        <begin position="23"/>
        <end position="32"/>
    </location>
</feature>
<feature type="domain" description="GYF" evidence="2">
    <location>
        <begin position="369"/>
        <end position="429"/>
    </location>
</feature>
<evidence type="ECO:0000256" key="1">
    <source>
        <dbReference type="SAM" id="MobiDB-lite"/>
    </source>
</evidence>
<evidence type="ECO:0000259" key="2">
    <source>
        <dbReference type="PROSITE" id="PS50829"/>
    </source>
</evidence>
<comment type="caution">
    <text evidence="3">The sequence shown here is derived from an EMBL/GenBank/DDBJ whole genome shotgun (WGS) entry which is preliminary data.</text>
</comment>
<gene>
    <name evidence="3" type="ORF">GSI_13747</name>
</gene>
<dbReference type="STRING" id="1077348.A0A2G8RR55"/>
<proteinExistence type="predicted"/>
<dbReference type="PROSITE" id="PS50829">
    <property type="entry name" value="GYF"/>
    <property type="match status" value="1"/>
</dbReference>
<dbReference type="Gene3D" id="3.30.1490.40">
    <property type="match status" value="1"/>
</dbReference>
<dbReference type="SUPFAM" id="SSF55277">
    <property type="entry name" value="GYF domain"/>
    <property type="match status" value="1"/>
</dbReference>
<sequence length="429" mass="47725">MPPRPSHKRAATASEDSTPAAEGARKKTRFVEPSEDPANFAQEVDAQLENPSARRKGRVNTEGYESDSSDDGEGVVNSRKPGAGGGEGDDDDDMFAMGEKEEKAEKEGLGGKKKKDEYLRLGDIEGQEFGAGASDEDEEEEDEPEDEDDAERRKKVGMGFELSAFNMREEMEEGKFSADGMYVRTFDPHVVHDRWMEDVDERDIKKARKFHKAQEKQQKEKQKAEERELQELGGKDHIEQQLVAMLKKGETVLEALQRLGAKAKKDAPAKKKSVNHPFCSLSSFIVSLFRPNNKARRDAENGTGTAMEVDPAPKATSAEATDVETITHLASTLMSLGDTDIYNKTYEELVRSVRATGNVDKDWMPPSADMKYEYKWDVPEAGDASQTFGPFSEEEMQAWYGAAYFGTAGEKVKVRKIGGEWGSWNDVVP</sequence>
<accession>A0A2G8RR55</accession>
<feature type="region of interest" description="Disordered" evidence="1">
    <location>
        <begin position="1"/>
        <end position="155"/>
    </location>
</feature>
<feature type="region of interest" description="Disordered" evidence="1">
    <location>
        <begin position="296"/>
        <end position="320"/>
    </location>
</feature>
<dbReference type="EMBL" id="AYKW01000067">
    <property type="protein sequence ID" value="PIL23996.1"/>
    <property type="molecule type" value="Genomic_DNA"/>
</dbReference>
<feature type="compositionally biased region" description="Acidic residues" evidence="1">
    <location>
        <begin position="134"/>
        <end position="149"/>
    </location>
</feature>